<evidence type="ECO:0000313" key="3">
    <source>
        <dbReference type="EMBL" id="MFC6182210.1"/>
    </source>
</evidence>
<proteinExistence type="predicted"/>
<dbReference type="EMBL" id="JBHSSC010000044">
    <property type="protein sequence ID" value="MFC6182210.1"/>
    <property type="molecule type" value="Genomic_DNA"/>
</dbReference>
<dbReference type="RefSeq" id="WP_137627459.1">
    <property type="nucleotide sequence ID" value="NZ_BJDJ01000002.1"/>
</dbReference>
<comment type="caution">
    <text evidence="3">The sequence shown here is derived from an EMBL/GenBank/DDBJ whole genome shotgun (WGS) entry which is preliminary data.</text>
</comment>
<dbReference type="SUPFAM" id="SSF89447">
    <property type="entry name" value="AbrB/MazE/MraZ-like"/>
    <property type="match status" value="1"/>
</dbReference>
<evidence type="ECO:0000313" key="4">
    <source>
        <dbReference type="Proteomes" id="UP001596282"/>
    </source>
</evidence>
<accession>A0ABW1S4A5</accession>
<feature type="domain" description="SpoVT-AbrB" evidence="2">
    <location>
        <begin position="6"/>
        <end position="51"/>
    </location>
</feature>
<organism evidence="3 4">
    <name type="scientific">Lactiplantibacillus daowaiensis</name>
    <dbReference type="NCBI Taxonomy" id="2559918"/>
    <lineage>
        <taxon>Bacteria</taxon>
        <taxon>Bacillati</taxon>
        <taxon>Bacillota</taxon>
        <taxon>Bacilli</taxon>
        <taxon>Lactobacillales</taxon>
        <taxon>Lactobacillaceae</taxon>
        <taxon>Lactiplantibacillus</taxon>
    </lineage>
</organism>
<sequence length="84" mass="9514">MRNVVTIKAQLSSKNQLTIPKAVRESLDLSDHDKVVFQLDHGTVTLKKDNDFWNTVKQQEHIYGNLSTDELSWGADVGSEDMPE</sequence>
<dbReference type="Gene3D" id="2.10.260.10">
    <property type="match status" value="1"/>
</dbReference>
<evidence type="ECO:0000256" key="1">
    <source>
        <dbReference type="PROSITE-ProRule" id="PRU01076"/>
    </source>
</evidence>
<keyword evidence="1 3" id="KW-0238">DNA-binding</keyword>
<dbReference type="GO" id="GO:0003677">
    <property type="term" value="F:DNA binding"/>
    <property type="evidence" value="ECO:0007669"/>
    <property type="project" value="UniProtKB-KW"/>
</dbReference>
<gene>
    <name evidence="3" type="ORF">ACFP5Y_13320</name>
</gene>
<dbReference type="Pfam" id="PF04014">
    <property type="entry name" value="MazE_antitoxin"/>
    <property type="match status" value="1"/>
</dbReference>
<dbReference type="InterPro" id="IPR037914">
    <property type="entry name" value="SpoVT-AbrB_sf"/>
</dbReference>
<name>A0ABW1S4A5_9LACO</name>
<evidence type="ECO:0000259" key="2">
    <source>
        <dbReference type="PROSITE" id="PS51740"/>
    </source>
</evidence>
<dbReference type="SMART" id="SM00966">
    <property type="entry name" value="SpoVT_AbrB"/>
    <property type="match status" value="1"/>
</dbReference>
<protein>
    <submittedName>
        <fullName evidence="3">AbrB/MazE/SpoVT family DNA-binding domain-containing protein</fullName>
    </submittedName>
</protein>
<dbReference type="NCBIfam" id="TIGR01439">
    <property type="entry name" value="lp_hng_hel_AbrB"/>
    <property type="match status" value="1"/>
</dbReference>
<reference evidence="4" key="1">
    <citation type="journal article" date="2019" name="Int. J. Syst. Evol. Microbiol.">
        <title>The Global Catalogue of Microorganisms (GCM) 10K type strain sequencing project: providing services to taxonomists for standard genome sequencing and annotation.</title>
        <authorList>
            <consortium name="The Broad Institute Genomics Platform"/>
            <consortium name="The Broad Institute Genome Sequencing Center for Infectious Disease"/>
            <person name="Wu L."/>
            <person name="Ma J."/>
        </authorList>
    </citation>
    <scope>NUCLEOTIDE SEQUENCE [LARGE SCALE GENOMIC DNA]</scope>
    <source>
        <strain evidence="4">CCM 8933</strain>
    </source>
</reference>
<dbReference type="PROSITE" id="PS51740">
    <property type="entry name" value="SPOVT_ABRB"/>
    <property type="match status" value="1"/>
</dbReference>
<keyword evidence="4" id="KW-1185">Reference proteome</keyword>
<dbReference type="InterPro" id="IPR007159">
    <property type="entry name" value="SpoVT-AbrB_dom"/>
</dbReference>
<dbReference type="Proteomes" id="UP001596282">
    <property type="component" value="Unassembled WGS sequence"/>
</dbReference>